<dbReference type="Proteomes" id="UP000044602">
    <property type="component" value="Unassembled WGS sequence"/>
</dbReference>
<evidence type="ECO:0000313" key="1">
    <source>
        <dbReference type="EMBL" id="CRJ98795.1"/>
    </source>
</evidence>
<reference evidence="1 2" key="1">
    <citation type="submission" date="2015-05" db="EMBL/GenBank/DDBJ databases">
        <authorList>
            <person name="Wang D.B."/>
            <person name="Wang M."/>
        </authorList>
    </citation>
    <scope>NUCLEOTIDE SEQUENCE [LARGE SCALE GENOMIC DNA]</scope>
    <source>
        <strain evidence="1">VL1</strain>
    </source>
</reference>
<sequence length="241" mass="23934">MHALGHGIRLDAGLAQLPADAALLDAAKGHAVVGVVAAVDPDHAGLDVARDALVDAGVGGEGGAGIGAAAVEDVEDAARQAGGGHEAGEIEHGQGRLLGGLEDERVAGGEGRGQLPAGHGQRVVPGDDLSADAERLAQRVGKLGGAEIHGLAVPLVGPAGIVAEHGHEVWDVLGEARRQGLAVVERLNGGQRQGVGLDEVGEVVEELAPCRGRQVTPGRVLKGGTGGGDGRVDVGFCGCMD</sequence>
<accession>A0A0G4KIC5</accession>
<keyword evidence="2" id="KW-1185">Reference proteome</keyword>
<protein>
    <submittedName>
        <fullName evidence="1">Uncharacterized protein</fullName>
    </submittedName>
</protein>
<dbReference type="AlphaFoldDB" id="A0A0G4KIC5"/>
<organism evidence="1 2">
    <name type="scientific">Verticillium longisporum</name>
    <name type="common">Verticillium dahliae var. longisporum</name>
    <dbReference type="NCBI Taxonomy" id="100787"/>
    <lineage>
        <taxon>Eukaryota</taxon>
        <taxon>Fungi</taxon>
        <taxon>Dikarya</taxon>
        <taxon>Ascomycota</taxon>
        <taxon>Pezizomycotina</taxon>
        <taxon>Sordariomycetes</taxon>
        <taxon>Hypocreomycetidae</taxon>
        <taxon>Glomerellales</taxon>
        <taxon>Plectosphaerellaceae</taxon>
        <taxon>Verticillium</taxon>
    </lineage>
</organism>
<evidence type="ECO:0000313" key="2">
    <source>
        <dbReference type="Proteomes" id="UP000044602"/>
    </source>
</evidence>
<name>A0A0G4KIC5_VERLO</name>
<dbReference type="EMBL" id="CVQH01001225">
    <property type="protein sequence ID" value="CRJ98795.1"/>
    <property type="molecule type" value="Genomic_DNA"/>
</dbReference>
<gene>
    <name evidence="1" type="ORF">BN1708_009496</name>
</gene>
<proteinExistence type="predicted"/>